<dbReference type="InterPro" id="IPR008914">
    <property type="entry name" value="PEBP"/>
</dbReference>
<dbReference type="AlphaFoldDB" id="A0A517SM15"/>
<evidence type="ECO:0000313" key="2">
    <source>
        <dbReference type="Proteomes" id="UP000315700"/>
    </source>
</evidence>
<gene>
    <name evidence="1" type="ORF">Pan44_52280</name>
</gene>
<dbReference type="Gene3D" id="3.90.280.10">
    <property type="entry name" value="PEBP-like"/>
    <property type="match status" value="1"/>
</dbReference>
<reference evidence="1 2" key="1">
    <citation type="submission" date="2019-02" db="EMBL/GenBank/DDBJ databases">
        <title>Deep-cultivation of Planctomycetes and their phenomic and genomic characterization uncovers novel biology.</title>
        <authorList>
            <person name="Wiegand S."/>
            <person name="Jogler M."/>
            <person name="Boedeker C."/>
            <person name="Pinto D."/>
            <person name="Vollmers J."/>
            <person name="Rivas-Marin E."/>
            <person name="Kohn T."/>
            <person name="Peeters S.H."/>
            <person name="Heuer A."/>
            <person name="Rast P."/>
            <person name="Oberbeckmann S."/>
            <person name="Bunk B."/>
            <person name="Jeske O."/>
            <person name="Meyerdierks A."/>
            <person name="Storesund J.E."/>
            <person name="Kallscheuer N."/>
            <person name="Luecker S."/>
            <person name="Lage O.M."/>
            <person name="Pohl T."/>
            <person name="Merkel B.J."/>
            <person name="Hornburger P."/>
            <person name="Mueller R.-W."/>
            <person name="Bruemmer F."/>
            <person name="Labrenz M."/>
            <person name="Spormann A.M."/>
            <person name="Op den Camp H."/>
            <person name="Overmann J."/>
            <person name="Amann R."/>
            <person name="Jetten M.S.M."/>
            <person name="Mascher T."/>
            <person name="Medema M.H."/>
            <person name="Devos D.P."/>
            <person name="Kaster A.-K."/>
            <person name="Ovreas L."/>
            <person name="Rohde M."/>
            <person name="Galperin M.Y."/>
            <person name="Jogler C."/>
        </authorList>
    </citation>
    <scope>NUCLEOTIDE SEQUENCE [LARGE SCALE GENOMIC DNA]</scope>
    <source>
        <strain evidence="1 2">Pan44</strain>
    </source>
</reference>
<protein>
    <submittedName>
        <fullName evidence="1">Phosphatidylethanolamine-binding protein</fullName>
    </submittedName>
</protein>
<dbReference type="EMBL" id="CP036271">
    <property type="protein sequence ID" value="QDT57161.1"/>
    <property type="molecule type" value="Genomic_DNA"/>
</dbReference>
<dbReference type="InParanoid" id="A0A517SM15"/>
<name>A0A517SM15_9PLAN</name>
<dbReference type="Proteomes" id="UP000315700">
    <property type="component" value="Chromosome"/>
</dbReference>
<sequence length="58" mass="6385">MEYGGPAPPPGRPHRCFFRLYAVDEILPIKAGTSNSQLLGALKRHTLAETKLMGTYGR</sequence>
<proteinExistence type="predicted"/>
<accession>A0A517SM15</accession>
<keyword evidence="2" id="KW-1185">Reference proteome</keyword>
<organism evidence="1 2">
    <name type="scientific">Caulifigura coniformis</name>
    <dbReference type="NCBI Taxonomy" id="2527983"/>
    <lineage>
        <taxon>Bacteria</taxon>
        <taxon>Pseudomonadati</taxon>
        <taxon>Planctomycetota</taxon>
        <taxon>Planctomycetia</taxon>
        <taxon>Planctomycetales</taxon>
        <taxon>Planctomycetaceae</taxon>
        <taxon>Caulifigura</taxon>
    </lineage>
</organism>
<dbReference type="SUPFAM" id="SSF49777">
    <property type="entry name" value="PEBP-like"/>
    <property type="match status" value="1"/>
</dbReference>
<dbReference type="KEGG" id="ccos:Pan44_52280"/>
<dbReference type="OrthoDB" id="9797506at2"/>
<evidence type="ECO:0000313" key="1">
    <source>
        <dbReference type="EMBL" id="QDT57161.1"/>
    </source>
</evidence>
<dbReference type="Pfam" id="PF01161">
    <property type="entry name" value="PBP"/>
    <property type="match status" value="1"/>
</dbReference>
<dbReference type="InterPro" id="IPR036610">
    <property type="entry name" value="PEBP-like_sf"/>
</dbReference>